<reference evidence="2 3" key="1">
    <citation type="journal article" date="2024" name="Plant J.">
        <title>Genome sequences and population genomics reveal climatic adaptation and genomic divergence between two closely related sweetgum species.</title>
        <authorList>
            <person name="Xu W.Q."/>
            <person name="Ren C.Q."/>
            <person name="Zhang X.Y."/>
            <person name="Comes H.P."/>
            <person name="Liu X.H."/>
            <person name="Li Y.G."/>
            <person name="Kettle C.J."/>
            <person name="Jalonen R."/>
            <person name="Gaisberger H."/>
            <person name="Ma Y.Z."/>
            <person name="Qiu Y.X."/>
        </authorList>
    </citation>
    <scope>NUCLEOTIDE SEQUENCE [LARGE SCALE GENOMIC DNA]</scope>
    <source>
        <strain evidence="2">Hangzhou</strain>
    </source>
</reference>
<dbReference type="Proteomes" id="UP001415857">
    <property type="component" value="Unassembled WGS sequence"/>
</dbReference>
<dbReference type="GO" id="GO:0009707">
    <property type="term" value="C:chloroplast outer membrane"/>
    <property type="evidence" value="ECO:0007669"/>
    <property type="project" value="TreeGrafter"/>
</dbReference>
<gene>
    <name evidence="2" type="ORF">L1049_021884</name>
</gene>
<name>A0AAP0RDK3_LIQFO</name>
<dbReference type="SMART" id="SM00698">
    <property type="entry name" value="MORN"/>
    <property type="match status" value="3"/>
</dbReference>
<keyword evidence="3" id="KW-1185">Reference proteome</keyword>
<dbReference type="Pfam" id="PF02493">
    <property type="entry name" value="MORN"/>
    <property type="match status" value="3"/>
</dbReference>
<accession>A0AAP0RDK3</accession>
<evidence type="ECO:0000313" key="2">
    <source>
        <dbReference type="EMBL" id="KAK9274633.1"/>
    </source>
</evidence>
<evidence type="ECO:0000256" key="1">
    <source>
        <dbReference type="ARBA" id="ARBA00022737"/>
    </source>
</evidence>
<sequence>MAISMDLPVAVSFCRVSRASLCPCSLNCVFFGCALGRRKLYRRWKCISKPIRLSLSSEKDSFSLVDCGEFWGDSETVEVIGIGSRKDAILDFCLRSPFQSSSLRFWNILMKDSMKVQLQQRFRGKDITPRIVEAPLSLHSCSKAIILVASAGYGLDHVTAIDIIKTVRSLNGFAIAIVLKPFSFEGQRRQHEVRDLVEKLQEHTNLCIDIDTDTLLKLDLVTLDEALKTANNAVLLAINAISVLISETHRKLIDVPHINMKELKFPELMKILESYKEAKIGFGAGHNIQTSIARAIYDCPFLSAGIKDLNGMVICVLASSGDIEKSDVLPFLHTFRQTTEFVKEIIISTILEPNLEPNMLVTTVIILGCTGQQASQKSSILSRLAQSFPFVFNLLWRDHRQSVDNQGNHLVENPCLSEETDSPDSGEVQNKIPVDGTAEGLNMYFEELQTVLTNNHDEIYALSGHEQLEFGFSEATTESYSFYDQNSEGTPAFQREPLISWNLGPGYQIAQEWAKERAADSGPTPIHDNLSIFRLPVGVRTSEELKDSPNISNTVQHPVPKCKDDLKTQPLVTPSLSSWDVLTDVGFEVVRDFYNSASTLLKGKYHDAPKKQGVLSVRAASMLEAERDTPKKWSPVVEIQYRGGLYRGRCQGGLPEGKGRLTLQDGSIYDGMWRYGKRSGLGTFYFSNGDVFQGSWRDDVMHGKGWFYFHTGDRWFANFWKGKANGEGRFYSKLGNIFFGHFRDGWRHGHFLCINVAGARCVEIWDEGVLVSCEQLDSDTGAV</sequence>
<protein>
    <recommendedName>
        <fullName evidence="4">Protein ACCUMULATION AND REPLICATION OF CHLOROPLASTS 3</fullName>
    </recommendedName>
</protein>
<dbReference type="SUPFAM" id="SSF52490">
    <property type="entry name" value="Tubulin nucleotide-binding domain-like"/>
    <property type="match status" value="1"/>
</dbReference>
<dbReference type="Gene3D" id="3.40.50.1440">
    <property type="entry name" value="Tubulin/FtsZ, GTPase domain"/>
    <property type="match status" value="1"/>
</dbReference>
<dbReference type="AlphaFoldDB" id="A0AAP0RDK3"/>
<dbReference type="GO" id="GO:0010020">
    <property type="term" value="P:chloroplast fission"/>
    <property type="evidence" value="ECO:0007669"/>
    <property type="project" value="TreeGrafter"/>
</dbReference>
<dbReference type="PANTHER" id="PTHR43215:SF15">
    <property type="entry name" value="PROTEIN ACCUMULATION AND REPLICATION OF CHLOROPLASTS 3, CHLOROPLASTIC"/>
    <property type="match status" value="1"/>
</dbReference>
<dbReference type="InterPro" id="IPR036525">
    <property type="entry name" value="Tubulin/FtsZ_GTPase_sf"/>
</dbReference>
<dbReference type="Gene3D" id="2.20.110.10">
    <property type="entry name" value="Histone H3 K4-specific methyltransferase SET7/9 N-terminal domain"/>
    <property type="match status" value="2"/>
</dbReference>
<keyword evidence="1" id="KW-0677">Repeat</keyword>
<organism evidence="2 3">
    <name type="scientific">Liquidambar formosana</name>
    <name type="common">Formosan gum</name>
    <dbReference type="NCBI Taxonomy" id="63359"/>
    <lineage>
        <taxon>Eukaryota</taxon>
        <taxon>Viridiplantae</taxon>
        <taxon>Streptophyta</taxon>
        <taxon>Embryophyta</taxon>
        <taxon>Tracheophyta</taxon>
        <taxon>Spermatophyta</taxon>
        <taxon>Magnoliopsida</taxon>
        <taxon>eudicotyledons</taxon>
        <taxon>Gunneridae</taxon>
        <taxon>Pentapetalae</taxon>
        <taxon>Saxifragales</taxon>
        <taxon>Altingiaceae</taxon>
        <taxon>Liquidambar</taxon>
    </lineage>
</organism>
<evidence type="ECO:0000313" key="3">
    <source>
        <dbReference type="Proteomes" id="UP001415857"/>
    </source>
</evidence>
<dbReference type="PANTHER" id="PTHR43215">
    <property type="entry name" value="RADIAL SPOKE HEAD 1 HOMOLOG"/>
    <property type="match status" value="1"/>
</dbReference>
<dbReference type="EMBL" id="JBBPBK010000011">
    <property type="protein sequence ID" value="KAK9274633.1"/>
    <property type="molecule type" value="Genomic_DNA"/>
</dbReference>
<evidence type="ECO:0008006" key="4">
    <source>
        <dbReference type="Google" id="ProtNLM"/>
    </source>
</evidence>
<dbReference type="SUPFAM" id="SSF82185">
    <property type="entry name" value="Histone H3 K4-specific methyltransferase SET7/9 N-terminal domain"/>
    <property type="match status" value="1"/>
</dbReference>
<comment type="caution">
    <text evidence="2">The sequence shown here is derived from an EMBL/GenBank/DDBJ whole genome shotgun (WGS) entry which is preliminary data.</text>
</comment>
<dbReference type="InterPro" id="IPR003409">
    <property type="entry name" value="MORN"/>
</dbReference>
<proteinExistence type="predicted"/>
<dbReference type="GO" id="GO:0005829">
    <property type="term" value="C:cytosol"/>
    <property type="evidence" value="ECO:0007669"/>
    <property type="project" value="TreeGrafter"/>
</dbReference>